<proteinExistence type="predicted"/>
<feature type="region of interest" description="Disordered" evidence="1">
    <location>
        <begin position="1"/>
        <end position="31"/>
    </location>
</feature>
<feature type="region of interest" description="Disordered" evidence="1">
    <location>
        <begin position="49"/>
        <end position="212"/>
    </location>
</feature>
<feature type="region of interest" description="Disordered" evidence="1">
    <location>
        <begin position="226"/>
        <end position="255"/>
    </location>
</feature>
<organism evidence="2">
    <name type="scientific">Alexandrium monilatum</name>
    <dbReference type="NCBI Taxonomy" id="311494"/>
    <lineage>
        <taxon>Eukaryota</taxon>
        <taxon>Sar</taxon>
        <taxon>Alveolata</taxon>
        <taxon>Dinophyceae</taxon>
        <taxon>Gonyaulacales</taxon>
        <taxon>Pyrocystaceae</taxon>
        <taxon>Alexandrium</taxon>
    </lineage>
</organism>
<feature type="compositionally biased region" description="Basic and acidic residues" evidence="1">
    <location>
        <begin position="63"/>
        <end position="77"/>
    </location>
</feature>
<accession>A0A7S4UUB4</accession>
<feature type="compositionally biased region" description="Low complexity" evidence="1">
    <location>
        <begin position="150"/>
        <end position="172"/>
    </location>
</feature>
<dbReference type="EMBL" id="HBNR01018319">
    <property type="protein sequence ID" value="CAE4572506.1"/>
    <property type="molecule type" value="Transcribed_RNA"/>
</dbReference>
<dbReference type="SUPFAM" id="SSF48452">
    <property type="entry name" value="TPR-like"/>
    <property type="match status" value="1"/>
</dbReference>
<protein>
    <submittedName>
        <fullName evidence="2">Uncharacterized protein</fullName>
    </submittedName>
</protein>
<feature type="region of interest" description="Disordered" evidence="1">
    <location>
        <begin position="303"/>
        <end position="340"/>
    </location>
</feature>
<dbReference type="Gene3D" id="1.25.40.10">
    <property type="entry name" value="Tetratricopeptide repeat domain"/>
    <property type="match status" value="1"/>
</dbReference>
<evidence type="ECO:0000313" key="2">
    <source>
        <dbReference type="EMBL" id="CAE4572506.1"/>
    </source>
</evidence>
<dbReference type="InterPro" id="IPR011990">
    <property type="entry name" value="TPR-like_helical_dom_sf"/>
</dbReference>
<feature type="compositionally biased region" description="Low complexity" evidence="1">
    <location>
        <begin position="202"/>
        <end position="212"/>
    </location>
</feature>
<gene>
    <name evidence="2" type="ORF">AMON00008_LOCUS12125</name>
</gene>
<name>A0A7S4UUB4_9DINO</name>
<reference evidence="2" key="1">
    <citation type="submission" date="2021-01" db="EMBL/GenBank/DDBJ databases">
        <authorList>
            <person name="Corre E."/>
            <person name="Pelletier E."/>
            <person name="Niang G."/>
            <person name="Scheremetjew M."/>
            <person name="Finn R."/>
            <person name="Kale V."/>
            <person name="Holt S."/>
            <person name="Cochrane G."/>
            <person name="Meng A."/>
            <person name="Brown T."/>
            <person name="Cohen L."/>
        </authorList>
    </citation>
    <scope>NUCLEOTIDE SEQUENCE</scope>
    <source>
        <strain evidence="2">CCMP3105</strain>
    </source>
</reference>
<evidence type="ECO:0000256" key="1">
    <source>
        <dbReference type="SAM" id="MobiDB-lite"/>
    </source>
</evidence>
<sequence length="786" mass="80899">MQAGLGTAVGQVPHEGSSAACAHDGEHRSAGRPSVQLCDLALHNAARRAARTPQAGQGVHEGLAADRSHGDARRQCTDEAPPEALALSTDRLAESGSSAAAAQAPIASEAPSAAAGAAAHAPGSGRPSGSGESAAEPPALGADRAAQSDSSTKAAQAPTASKAPPAASVAATRTHGNGRPCGNGTSSVEPPPLSTDQEVESDTSAAASYASTASEASPAALVVAAHTPGDGQLPDTGANVTEPPTVSVDRSTEFPDSEPTMAVAQASAAPEALPAESGVAARAPGSALPHGIGKSVAEPLMLESGPPTTVVPTSTASEAPHAGPGDGAHSHEGAQPHGAPGLIQDAICRALKLLLSAAKGAAPSADSGDSASDTAGVPSLAGPAPPGRCRLCRRAAHSRGTAAILQVCKLHYRFFQTQESILEGLADKMLSELCPSSGSRRNVLFALPPYFDQEADFSYHNSKTSATRVEIAALLVEFLLARGHDVRAENAWGLTPLQYSLFLVHQEPFSTVALATAVGPGTAYTEFPAVVRLATRRCRDWPHRPRLLENSSDKGLGKSEAESRAVVASLEQFFGAEHPAVATARRVFADSLGEATPKAECSQPQEEPSITWNRHKSDVIFSVAVALQIRGDHEAAARRLREQIQLDEPALGTEHVRVLQGRCHLACSLLALEDTGGAAELLLHVLDVGGLALGDIAVHALRCMLACVQLHSGEEWAANAALSEAYSACAGAQDRSPAHRLQEEVHQFGTWLDHPHAELSASLLASQCHRFAYFAFQHLTGGSPAA</sequence>
<feature type="compositionally biased region" description="Low complexity" evidence="1">
    <location>
        <begin position="94"/>
        <end position="136"/>
    </location>
</feature>
<dbReference type="AlphaFoldDB" id="A0A7S4UUB4"/>